<dbReference type="SMR" id="A0A0H2UHH2"/>
<keyword evidence="13" id="KW-1185">Reference proteome</keyword>
<reference evidence="12" key="1">
    <citation type="submission" date="2024-01" db="EMBL/GenBank/DDBJ databases">
        <title>GRCr8: a new rat reference genome assembly contstructed from accurate long reads and long range scaffolding.</title>
        <authorList>
            <person name="Doris P.A."/>
            <person name="Kalbfleisch T."/>
            <person name="Li K."/>
            <person name="Howe K."/>
            <person name="Wood J."/>
        </authorList>
    </citation>
    <scope>NUCLEOTIDE SEQUENCE [LARGE SCALE GENOMIC DNA]</scope>
    <source>
        <strain evidence="12">Brown Norway</strain>
    </source>
</reference>
<dbReference type="AlphaFoldDB" id="A0A0H2UHH2"/>
<dbReference type="PRINTS" id="PR00895">
    <property type="entry name" value="PENTAXIN"/>
</dbReference>
<keyword evidence="4" id="KW-0479">Metal-binding</keyword>
<dbReference type="CDD" id="cd00152">
    <property type="entry name" value="PTX"/>
    <property type="match status" value="1"/>
</dbReference>
<dbReference type="PANTHER" id="PTHR45869:SF5">
    <property type="entry name" value="SERUM AMYLOID P-COMPONENT"/>
    <property type="match status" value="1"/>
</dbReference>
<evidence type="ECO:0000259" key="11">
    <source>
        <dbReference type="PROSITE" id="PS51828"/>
    </source>
</evidence>
<comment type="subunit">
    <text evidence="10">Homopentamer. Pentraxin (or pentaxin) have a discoid arrangement of 5 non-covalently bound subunits.</text>
</comment>
<organism evidence="12 13">
    <name type="scientific">Rattus norvegicus</name>
    <name type="common">Rat</name>
    <dbReference type="NCBI Taxonomy" id="10116"/>
    <lineage>
        <taxon>Eukaryota</taxon>
        <taxon>Metazoa</taxon>
        <taxon>Chordata</taxon>
        <taxon>Craniata</taxon>
        <taxon>Vertebrata</taxon>
        <taxon>Euteleostomi</taxon>
        <taxon>Mammalia</taxon>
        <taxon>Eutheria</taxon>
        <taxon>Euarchontoglires</taxon>
        <taxon>Glires</taxon>
        <taxon>Rodentia</taxon>
        <taxon>Myomorpha</taxon>
        <taxon>Muroidea</taxon>
        <taxon>Muridae</taxon>
        <taxon>Murinae</taxon>
        <taxon>Rattus</taxon>
    </lineage>
</organism>
<dbReference type="SUPFAM" id="SSF49899">
    <property type="entry name" value="Concanavalin A-like lectins/glucanases"/>
    <property type="match status" value="1"/>
</dbReference>
<evidence type="ECO:0000256" key="3">
    <source>
        <dbReference type="ARBA" id="ARBA00022525"/>
    </source>
</evidence>
<comment type="similarity">
    <text evidence="9">Belongs to the pentraxin family.</text>
</comment>
<dbReference type="Proteomes" id="UP000002494">
    <property type="component" value="Chromosome 13"/>
</dbReference>
<dbReference type="Ensembl" id="ENSRNOT00000012092.8">
    <property type="protein sequence ID" value="ENSRNOP00000012092.4"/>
    <property type="gene ID" value="ENSRNOG00000009086.8"/>
</dbReference>
<keyword evidence="3" id="KW-0964">Secreted</keyword>
<comment type="subcellular location">
    <subcellularLocation>
        <location evidence="2">Secreted</location>
    </subcellularLocation>
</comment>
<keyword evidence="8" id="KW-0325">Glycoprotein</keyword>
<dbReference type="GO" id="GO:0005509">
    <property type="term" value="F:calcium ion binding"/>
    <property type="evidence" value="ECO:0007669"/>
    <property type="project" value="Ensembl"/>
</dbReference>
<dbReference type="Gene3D" id="2.60.120.200">
    <property type="match status" value="1"/>
</dbReference>
<evidence type="ECO:0000256" key="6">
    <source>
        <dbReference type="ARBA" id="ARBA00022837"/>
    </source>
</evidence>
<dbReference type="GO" id="GO:0005615">
    <property type="term" value="C:extracellular space"/>
    <property type="evidence" value="ECO:0007669"/>
    <property type="project" value="Ensembl"/>
</dbReference>
<dbReference type="GO" id="GO:0044871">
    <property type="term" value="P:negative regulation by host of viral glycoprotein metabolic process"/>
    <property type="evidence" value="ECO:0007669"/>
    <property type="project" value="Ensembl"/>
</dbReference>
<dbReference type="Pfam" id="PF00354">
    <property type="entry name" value="Pentaxin"/>
    <property type="match status" value="1"/>
</dbReference>
<dbReference type="PROSITE" id="PS00289">
    <property type="entry name" value="PTX_1"/>
    <property type="match status" value="1"/>
</dbReference>
<keyword evidence="5" id="KW-0732">Signal</keyword>
<dbReference type="OrthoDB" id="547680at2759"/>
<keyword evidence="7" id="KW-1015">Disulfide bond</keyword>
<evidence type="ECO:0000256" key="9">
    <source>
        <dbReference type="ARBA" id="ARBA00038102"/>
    </source>
</evidence>
<evidence type="ECO:0000256" key="1">
    <source>
        <dbReference type="ARBA" id="ARBA00001913"/>
    </source>
</evidence>
<dbReference type="RGD" id="68322">
    <property type="gene designation" value="Apcs"/>
</dbReference>
<dbReference type="PANTHER" id="PTHR45869">
    <property type="entry name" value="C-REACTIVE PROTEIN-RELATED"/>
    <property type="match status" value="1"/>
</dbReference>
<proteinExistence type="inferred from homology"/>
<dbReference type="PROSITE" id="PS51828">
    <property type="entry name" value="PTX_2"/>
    <property type="match status" value="1"/>
</dbReference>
<evidence type="ECO:0000256" key="8">
    <source>
        <dbReference type="ARBA" id="ARBA00023180"/>
    </source>
</evidence>
<evidence type="ECO:0000313" key="14">
    <source>
        <dbReference type="RGD" id="68322"/>
    </source>
</evidence>
<dbReference type="InterPro" id="IPR030476">
    <property type="entry name" value="Pentaxin_CS"/>
</dbReference>
<name>A0A0H2UHH2_RAT</name>
<gene>
    <name evidence="12 14" type="primary">Apcs</name>
</gene>
<dbReference type="GO" id="GO:0042802">
    <property type="term" value="F:identical protein binding"/>
    <property type="evidence" value="ECO:0007669"/>
    <property type="project" value="Ensembl"/>
</dbReference>
<reference evidence="12" key="2">
    <citation type="submission" date="2025-08" db="UniProtKB">
        <authorList>
            <consortium name="Ensembl"/>
        </authorList>
    </citation>
    <scope>IDENTIFICATION</scope>
    <source>
        <strain evidence="12">Brown Norway</strain>
    </source>
</reference>
<accession>A0A0H2UHH2</accession>
<dbReference type="GO" id="GO:0046597">
    <property type="term" value="P:host-mediated suppression of symbiont invasion"/>
    <property type="evidence" value="ECO:0007669"/>
    <property type="project" value="Ensembl"/>
</dbReference>
<protein>
    <submittedName>
        <fullName evidence="12">Amyloid P component, serum</fullName>
    </submittedName>
</protein>
<dbReference type="InterPro" id="IPR051005">
    <property type="entry name" value="Pentraxin_domain"/>
</dbReference>
<dbReference type="SMART" id="SM00159">
    <property type="entry name" value="PTX"/>
    <property type="match status" value="1"/>
</dbReference>
<dbReference type="GO" id="GO:0046790">
    <property type="term" value="F:virion binding"/>
    <property type="evidence" value="ECO:0007669"/>
    <property type="project" value="Ensembl"/>
</dbReference>
<evidence type="ECO:0000256" key="2">
    <source>
        <dbReference type="ARBA" id="ARBA00004613"/>
    </source>
</evidence>
<keyword evidence="6" id="KW-0106">Calcium</keyword>
<evidence type="ECO:0000256" key="7">
    <source>
        <dbReference type="ARBA" id="ARBA00023157"/>
    </source>
</evidence>
<dbReference type="GO" id="GO:0001849">
    <property type="term" value="F:complement component C1q complex binding"/>
    <property type="evidence" value="ECO:0007669"/>
    <property type="project" value="Ensembl"/>
</dbReference>
<evidence type="ECO:0000256" key="5">
    <source>
        <dbReference type="ARBA" id="ARBA00022729"/>
    </source>
</evidence>
<evidence type="ECO:0000313" key="13">
    <source>
        <dbReference type="Proteomes" id="UP000002494"/>
    </source>
</evidence>
<dbReference type="OMA" id="NPNILDW"/>
<dbReference type="GO" id="GO:0045656">
    <property type="term" value="P:negative regulation of monocyte differentiation"/>
    <property type="evidence" value="ECO:0007669"/>
    <property type="project" value="Ensembl"/>
</dbReference>
<dbReference type="FunFam" id="2.60.120.200:FF:000070">
    <property type="entry name" value="Serum amyloid P-component"/>
    <property type="match status" value="1"/>
</dbReference>
<evidence type="ECO:0000313" key="12">
    <source>
        <dbReference type="Ensembl" id="ENSRNOP00000012092.4"/>
    </source>
</evidence>
<evidence type="ECO:0000256" key="4">
    <source>
        <dbReference type="ARBA" id="ARBA00022723"/>
    </source>
</evidence>
<reference evidence="12" key="3">
    <citation type="submission" date="2025-09" db="UniProtKB">
        <authorList>
            <consortium name="Ensembl"/>
        </authorList>
    </citation>
    <scope>IDENTIFICATION</scope>
    <source>
        <strain evidence="12">Brown Norway</strain>
    </source>
</reference>
<dbReference type="Bgee" id="ENSRNOG00000009086">
    <property type="expression patterns" value="Expressed in liver and 14 other cell types or tissues"/>
</dbReference>
<feature type="domain" description="Pentraxin (PTX)" evidence="11">
    <location>
        <begin position="72"/>
        <end position="271"/>
    </location>
</feature>
<sequence>MVLLLSTLHCHQRHIQNLKSEEHRGPPHFRPIPKQQLLLLLSYPGPSMDKLLLWMSVFTSLLSEAFAQTDLNQKVFVFPRESETDYVKLIPWLEKPLQNFTLCFRAYSDLSRSQSLFSYSVNSRDNELLIYKDKVGQYSLYIGNSKVTVRGLEEFPSPIHFCTSWESSSGIAEFWVNGKPWVKKGLQKGYTVKSSPSIVLGQEQDTYGGGFDKTQSFVGEIADLYMWDSVLTPENIHSVDRGFPPNPNILDWRALNYEINGYVVIKPRMWDNKSS</sequence>
<dbReference type="InterPro" id="IPR013320">
    <property type="entry name" value="ConA-like_dom_sf"/>
</dbReference>
<evidence type="ECO:0000256" key="10">
    <source>
        <dbReference type="ARBA" id="ARBA00038645"/>
    </source>
</evidence>
<dbReference type="InterPro" id="IPR001759">
    <property type="entry name" value="PTX_dom"/>
</dbReference>
<dbReference type="GeneTree" id="ENSGT01100000263515"/>
<comment type="cofactor">
    <cofactor evidence="1">
        <name>Ca(2+)</name>
        <dbReference type="ChEBI" id="CHEBI:29108"/>
    </cofactor>
</comment>